<evidence type="ECO:0000256" key="9">
    <source>
        <dbReference type="ARBA" id="ARBA00022895"/>
    </source>
</evidence>
<evidence type="ECO:0000256" key="5">
    <source>
        <dbReference type="ARBA" id="ARBA00022679"/>
    </source>
</evidence>
<name>S9X776_SCHCR</name>
<organism evidence="15 16">
    <name type="scientific">Schizosaccharomyces cryophilus (strain OY26 / ATCC MYA-4695 / CBS 11777 / NBRC 106824 / NRRL Y48691)</name>
    <name type="common">Fission yeast</name>
    <dbReference type="NCBI Taxonomy" id="653667"/>
    <lineage>
        <taxon>Eukaryota</taxon>
        <taxon>Fungi</taxon>
        <taxon>Dikarya</taxon>
        <taxon>Ascomycota</taxon>
        <taxon>Taphrinomycotina</taxon>
        <taxon>Schizosaccharomycetes</taxon>
        <taxon>Schizosaccharomycetales</taxon>
        <taxon>Schizosaccharomycetaceae</taxon>
        <taxon>Schizosaccharomyces</taxon>
    </lineage>
</organism>
<sequence length="994" mass="117077">MVIDDFSFKKDDIVVFLERHFTNFFTLKQYVDYITLKSPWNSLSSNLDLLPSHGIEEFIEFLQSTLVGFYDFSFPKFGSYTPQCSQSELVLHVTQHMFQNESKYNNNLLTKGFSTNHESFQATHVNGERLDLVSTFPNGSIHTLTSKNWKVLLQTIGCDAMYHLLYRGSIFSCLPNHNYLQVTGVPIYAFKNKLNYSEKKRKHDSSNHQNGSHKKIRIENPWNKITIKRFRIFYKFFNKHLKKDRFFNCGQITEETTVCWLQWMFPHQFGLPSVFTEENFENKASSLSFEKLDIPKRLLKAAPLIRNIAKSLRQVSLLHIFNFYCPKNANTHLPKSENSKVVAYSLKVNQVYAFLRSVILKVFPKAVWGTTHVFNLVMQKLKTFLQLTRFETITLHFLMQKIPITSISWIRLGENDSKKLCLSDYEKRKQIFSEFMYWFFNTFVVSLLQSFFYCTESLESKNATCYFRKDVWTSLSTPFLKSVKDSTYVPIERHELFRDLVFPPATIRLIPKRDSFRLITNLRRKHLMKKPFDNHGIEHFISTNQLLQPLASVLKLSMSNYESRANEPFSYRNVFSKILCYKEELQRHSWYNRKKYFVRIDIKGCYDNIKQDLMSRITKIHLKDPEYVIRKYCLIHKSQGQLVKQYVNEAQSYFDLTPFERLVSSLANRMKDTLFIDNVEYWTKTFDELYDILEKHISQNIVKIGRKYYRQTQGIPQGSVISSYLCYFYMQELIEDYLLFTKRKGSTLIRVVDDFLFITVHKKAANRFLSISSKGFTKYNFNTSNGKTLINFKPPSSFKERYIRASNLIPFYGFYLHTRSLHTVYCCSTNFQTLYDASTVELCRGLGNSLINKILRSGFASFPSVFVNAQHNSCFVIFSNIYNLAFGVSLRLQVHLKRVVSVFNLRPLLLTRMLNMMIKRLFRRVCSLSGTHNKRPFLLKEVKWALLHGFLNAVKPSSKSTILYTKLMADYEELRSQVDFSKSYLKYPLFYGHL</sequence>
<evidence type="ECO:0000256" key="1">
    <source>
        <dbReference type="ARBA" id="ARBA00008001"/>
    </source>
</evidence>
<keyword evidence="4 13" id="KW-0158">Chromosome</keyword>
<dbReference type="Pfam" id="PF12009">
    <property type="entry name" value="Telomerase_RBD"/>
    <property type="match status" value="1"/>
</dbReference>
<evidence type="ECO:0000313" key="16">
    <source>
        <dbReference type="Proteomes" id="UP000015464"/>
    </source>
</evidence>
<gene>
    <name evidence="15" type="ORF">SPOG_01510</name>
</gene>
<proteinExistence type="inferred from homology"/>
<dbReference type="eggNOG" id="KOG1005">
    <property type="taxonomic scope" value="Eukaryota"/>
</dbReference>
<keyword evidence="11 13" id="KW-0539">Nucleus</keyword>
<dbReference type="Pfam" id="PF00078">
    <property type="entry name" value="RVT_1"/>
    <property type="match status" value="1"/>
</dbReference>
<dbReference type="InterPro" id="IPR049915">
    <property type="entry name" value="TERT_TEN"/>
</dbReference>
<evidence type="ECO:0000256" key="11">
    <source>
        <dbReference type="ARBA" id="ARBA00023242"/>
    </source>
</evidence>
<keyword evidence="9 13" id="KW-0779">Telomere</keyword>
<dbReference type="Pfam" id="PF11474">
    <property type="entry name" value="TEN_TERT"/>
    <property type="match status" value="1"/>
</dbReference>
<reference evidence="15 16" key="1">
    <citation type="journal article" date="2011" name="Science">
        <title>Comparative functional genomics of the fission yeasts.</title>
        <authorList>
            <person name="Rhind N."/>
            <person name="Chen Z."/>
            <person name="Yassour M."/>
            <person name="Thompson D.A."/>
            <person name="Haas B.J."/>
            <person name="Habib N."/>
            <person name="Wapinski I."/>
            <person name="Roy S."/>
            <person name="Lin M.F."/>
            <person name="Heiman D.I."/>
            <person name="Young S.K."/>
            <person name="Furuya K."/>
            <person name="Guo Y."/>
            <person name="Pidoux A."/>
            <person name="Chen H.M."/>
            <person name="Robbertse B."/>
            <person name="Goldberg J.M."/>
            <person name="Aoki K."/>
            <person name="Bayne E.H."/>
            <person name="Berlin A.M."/>
            <person name="Desjardins C.A."/>
            <person name="Dobbs E."/>
            <person name="Dukaj L."/>
            <person name="Fan L."/>
            <person name="FitzGerald M.G."/>
            <person name="French C."/>
            <person name="Gujja S."/>
            <person name="Hansen K."/>
            <person name="Keifenheim D."/>
            <person name="Levin J.Z."/>
            <person name="Mosher R.A."/>
            <person name="Mueller C.A."/>
            <person name="Pfiffner J."/>
            <person name="Priest M."/>
            <person name="Russ C."/>
            <person name="Smialowska A."/>
            <person name="Swoboda P."/>
            <person name="Sykes S.M."/>
            <person name="Vaughn M."/>
            <person name="Vengrova S."/>
            <person name="Yoder R."/>
            <person name="Zeng Q."/>
            <person name="Allshire R."/>
            <person name="Baulcombe D."/>
            <person name="Birren B.W."/>
            <person name="Brown W."/>
            <person name="Ekwall K."/>
            <person name="Kellis M."/>
            <person name="Leatherwood J."/>
            <person name="Levin H."/>
            <person name="Margalit H."/>
            <person name="Martienssen R."/>
            <person name="Nieduszynski C.A."/>
            <person name="Spatafora J.W."/>
            <person name="Friedman N."/>
            <person name="Dalgaard J.Z."/>
            <person name="Baumann P."/>
            <person name="Niki H."/>
            <person name="Regev A."/>
            <person name="Nusbaum C."/>
        </authorList>
    </citation>
    <scope>NUCLEOTIDE SEQUENCE [LARGE SCALE GENOMIC DNA]</scope>
    <source>
        <strain evidence="16">OY26 / ATCC MYA-4695 / CBS 11777 / NBRC 106824 / NRRL Y48691</strain>
    </source>
</reference>
<dbReference type="CDD" id="cd01648">
    <property type="entry name" value="TERT"/>
    <property type="match status" value="1"/>
</dbReference>
<dbReference type="InterPro" id="IPR000477">
    <property type="entry name" value="RT_dom"/>
</dbReference>
<dbReference type="GO" id="GO:0042162">
    <property type="term" value="F:telomeric DNA binding"/>
    <property type="evidence" value="ECO:0007669"/>
    <property type="project" value="TreeGrafter"/>
</dbReference>
<dbReference type="HOGENOM" id="CLU_001996_0_0_1"/>
<feature type="domain" description="Reverse transcriptase" evidence="14">
    <location>
        <begin position="491"/>
        <end position="816"/>
    </location>
</feature>
<dbReference type="SMART" id="SM00975">
    <property type="entry name" value="Telomerase_RBD"/>
    <property type="match status" value="1"/>
</dbReference>
<evidence type="ECO:0000256" key="13">
    <source>
        <dbReference type="RuleBase" id="RU365061"/>
    </source>
</evidence>
<protein>
    <recommendedName>
        <fullName evidence="3 13">Telomerase reverse transcriptase</fullName>
        <ecNumber evidence="2 13">2.7.7.49</ecNumber>
    </recommendedName>
    <alternativeName>
        <fullName evidence="13">Telomerase catalytic subunit</fullName>
    </alternativeName>
</protein>
<keyword evidence="7 13" id="KW-0479">Metal-binding</keyword>
<dbReference type="EC" id="2.7.7.49" evidence="2 13"/>
<dbReference type="AlphaFoldDB" id="S9X776"/>
<evidence type="ECO:0000256" key="3">
    <source>
        <dbReference type="ARBA" id="ARBA00016182"/>
    </source>
</evidence>
<dbReference type="GeneID" id="25035838"/>
<evidence type="ECO:0000256" key="4">
    <source>
        <dbReference type="ARBA" id="ARBA00022454"/>
    </source>
</evidence>
<evidence type="ECO:0000256" key="2">
    <source>
        <dbReference type="ARBA" id="ARBA00012493"/>
    </source>
</evidence>
<dbReference type="OMA" id="FDTIPQE"/>
<evidence type="ECO:0000259" key="14">
    <source>
        <dbReference type="PROSITE" id="PS50878"/>
    </source>
</evidence>
<keyword evidence="8 13" id="KW-0460">Magnesium</keyword>
<evidence type="ECO:0000256" key="10">
    <source>
        <dbReference type="ARBA" id="ARBA00022918"/>
    </source>
</evidence>
<keyword evidence="6 13" id="KW-0548">Nucleotidyltransferase</keyword>
<comment type="catalytic activity">
    <reaction evidence="12 13">
        <text>DNA(n) + a 2'-deoxyribonucleoside 5'-triphosphate = DNA(n+1) + diphosphate</text>
        <dbReference type="Rhea" id="RHEA:22508"/>
        <dbReference type="Rhea" id="RHEA-COMP:17339"/>
        <dbReference type="Rhea" id="RHEA-COMP:17340"/>
        <dbReference type="ChEBI" id="CHEBI:33019"/>
        <dbReference type="ChEBI" id="CHEBI:61560"/>
        <dbReference type="ChEBI" id="CHEBI:173112"/>
        <dbReference type="EC" id="2.7.7.49"/>
    </reaction>
</comment>
<dbReference type="OrthoDB" id="289721at2759"/>
<evidence type="ECO:0000256" key="6">
    <source>
        <dbReference type="ARBA" id="ARBA00022695"/>
    </source>
</evidence>
<dbReference type="EMBL" id="KE546995">
    <property type="protein sequence ID" value="EPY49626.1"/>
    <property type="molecule type" value="Genomic_DNA"/>
</dbReference>
<evidence type="ECO:0000256" key="8">
    <source>
        <dbReference type="ARBA" id="ARBA00022842"/>
    </source>
</evidence>
<dbReference type="InterPro" id="IPR043502">
    <property type="entry name" value="DNA/RNA_pol_sf"/>
</dbReference>
<dbReference type="SUPFAM" id="SSF56672">
    <property type="entry name" value="DNA/RNA polymerases"/>
    <property type="match status" value="1"/>
</dbReference>
<dbReference type="PANTHER" id="PTHR12066">
    <property type="entry name" value="TELOMERASE REVERSE TRANSCRIPTASE"/>
    <property type="match status" value="1"/>
</dbReference>
<comment type="similarity">
    <text evidence="1 13">Belongs to the reverse transcriptase family. Telomerase subfamily.</text>
</comment>
<dbReference type="Proteomes" id="UP000015464">
    <property type="component" value="Unassembled WGS sequence"/>
</dbReference>
<keyword evidence="5 13" id="KW-0808">Transferase</keyword>
<evidence type="ECO:0000313" key="15">
    <source>
        <dbReference type="EMBL" id="EPY49626.1"/>
    </source>
</evidence>
<dbReference type="Gene3D" id="1.10.132.70">
    <property type="match status" value="1"/>
</dbReference>
<dbReference type="GO" id="GO:0022616">
    <property type="term" value="P:DNA strand elongation"/>
    <property type="evidence" value="ECO:0007669"/>
    <property type="project" value="EnsemblFungi"/>
</dbReference>
<keyword evidence="10 13" id="KW-0695">RNA-directed DNA polymerase</keyword>
<dbReference type="PANTHER" id="PTHR12066:SF0">
    <property type="entry name" value="TELOMERASE REVERSE TRANSCRIPTASE"/>
    <property type="match status" value="1"/>
</dbReference>
<evidence type="ECO:0000256" key="7">
    <source>
        <dbReference type="ARBA" id="ARBA00022723"/>
    </source>
</evidence>
<keyword evidence="16" id="KW-1185">Reference proteome</keyword>
<dbReference type="GO" id="GO:0046872">
    <property type="term" value="F:metal ion binding"/>
    <property type="evidence" value="ECO:0007669"/>
    <property type="project" value="UniProtKB-KW"/>
</dbReference>
<dbReference type="InterPro" id="IPR003545">
    <property type="entry name" value="Telomerase_RT"/>
</dbReference>
<comment type="function">
    <text evidence="13">Telomerase is a ribonucleoprotein enzyme essential for the replication of chromosome termini in most eukaryotes. It elongates telomeres. It is a reverse transcriptase that adds simple sequence repeats to chromosome ends by copying a template sequence within the RNA component of the enzyme.</text>
</comment>
<dbReference type="GO" id="GO:0000333">
    <property type="term" value="C:telomerase catalytic core complex"/>
    <property type="evidence" value="ECO:0007669"/>
    <property type="project" value="EnsemblFungi"/>
</dbReference>
<comment type="subcellular location">
    <subcellularLocation>
        <location evidence="13">Nucleus</location>
    </subcellularLocation>
    <subcellularLocation>
        <location evidence="13">Chromosome</location>
        <location evidence="13">Telomere</location>
    </subcellularLocation>
</comment>
<dbReference type="GO" id="GO:0000782">
    <property type="term" value="C:telomere cap complex"/>
    <property type="evidence" value="ECO:0007669"/>
    <property type="project" value="EnsemblFungi"/>
</dbReference>
<dbReference type="RefSeq" id="XP_013025651.1">
    <property type="nucleotide sequence ID" value="XM_013170197.1"/>
</dbReference>
<accession>S9X776</accession>
<dbReference type="PRINTS" id="PR01365">
    <property type="entry name" value="TELOMERASERT"/>
</dbReference>
<dbReference type="GO" id="GO:0070034">
    <property type="term" value="F:telomerase RNA binding"/>
    <property type="evidence" value="ECO:0007669"/>
    <property type="project" value="EnsemblFungi"/>
</dbReference>
<dbReference type="PROSITE" id="PS50878">
    <property type="entry name" value="RT_POL"/>
    <property type="match status" value="1"/>
</dbReference>
<dbReference type="Gene3D" id="3.30.70.2630">
    <property type="match status" value="1"/>
</dbReference>
<dbReference type="GO" id="GO:0007004">
    <property type="term" value="P:telomere maintenance via telomerase"/>
    <property type="evidence" value="ECO:0007669"/>
    <property type="project" value="EnsemblFungi"/>
</dbReference>
<evidence type="ECO:0000256" key="12">
    <source>
        <dbReference type="ARBA" id="ARBA00048173"/>
    </source>
</evidence>
<dbReference type="InterPro" id="IPR021891">
    <property type="entry name" value="Telomerase_RBD"/>
</dbReference>
<dbReference type="GO" id="GO:0003720">
    <property type="term" value="F:telomerase activity"/>
    <property type="evidence" value="ECO:0007669"/>
    <property type="project" value="EnsemblFungi"/>
</dbReference>
<dbReference type="STRING" id="653667.S9X776"/>